<evidence type="ECO:0000256" key="2">
    <source>
        <dbReference type="ARBA" id="ARBA00022448"/>
    </source>
</evidence>
<dbReference type="RefSeq" id="WP_144389061.1">
    <property type="nucleotide sequence ID" value="NZ_CANNCB010000037.1"/>
</dbReference>
<evidence type="ECO:0000256" key="3">
    <source>
        <dbReference type="ARBA" id="ARBA00022741"/>
    </source>
</evidence>
<comment type="similarity">
    <text evidence="1">Belongs to the ABC transporter superfamily.</text>
</comment>
<dbReference type="InterPro" id="IPR017871">
    <property type="entry name" value="ABC_transporter-like_CS"/>
</dbReference>
<dbReference type="Pfam" id="PF08352">
    <property type="entry name" value="oligo_HPY"/>
    <property type="match status" value="1"/>
</dbReference>
<dbReference type="PROSITE" id="PS50893">
    <property type="entry name" value="ABC_TRANSPORTER_2"/>
    <property type="match status" value="1"/>
</dbReference>
<dbReference type="GO" id="GO:0055085">
    <property type="term" value="P:transmembrane transport"/>
    <property type="evidence" value="ECO:0007669"/>
    <property type="project" value="UniProtKB-ARBA"/>
</dbReference>
<gene>
    <name evidence="6" type="ORF">FOF44_16385</name>
</gene>
<reference evidence="6 7" key="1">
    <citation type="submission" date="2019-07" db="EMBL/GenBank/DDBJ databases">
        <title>The draft genome sequence of Vibrio algivorus M1486.</title>
        <authorList>
            <person name="Meng X."/>
        </authorList>
    </citation>
    <scope>NUCLEOTIDE SEQUENCE [LARGE SCALE GENOMIC DNA]</scope>
    <source>
        <strain evidence="6 7">M1486</strain>
    </source>
</reference>
<name>A0A557NX27_9VIBR</name>
<dbReference type="PANTHER" id="PTHR43776">
    <property type="entry name" value="TRANSPORT ATP-BINDING PROTEIN"/>
    <property type="match status" value="1"/>
</dbReference>
<dbReference type="InterPro" id="IPR027417">
    <property type="entry name" value="P-loop_NTPase"/>
</dbReference>
<dbReference type="NCBIfam" id="NF011659">
    <property type="entry name" value="PRK15079.1"/>
    <property type="match status" value="1"/>
</dbReference>
<protein>
    <submittedName>
        <fullName evidence="6">ABC transporter ATP-binding protein</fullName>
    </submittedName>
</protein>
<feature type="domain" description="ABC transporter" evidence="5">
    <location>
        <begin position="40"/>
        <end position="286"/>
    </location>
</feature>
<keyword evidence="3" id="KW-0547">Nucleotide-binding</keyword>
<dbReference type="Proteomes" id="UP000319828">
    <property type="component" value="Unassembled WGS sequence"/>
</dbReference>
<dbReference type="PANTHER" id="PTHR43776:SF7">
    <property type="entry name" value="D,D-DIPEPTIDE TRANSPORT ATP-BINDING PROTEIN DDPF-RELATED"/>
    <property type="match status" value="1"/>
</dbReference>
<accession>A0A557NX27</accession>
<dbReference type="InterPro" id="IPR050319">
    <property type="entry name" value="ABC_transp_ATP-bind"/>
</dbReference>
<dbReference type="InterPro" id="IPR013563">
    <property type="entry name" value="Oligopep_ABC_C"/>
</dbReference>
<keyword evidence="4 6" id="KW-0067">ATP-binding</keyword>
<evidence type="ECO:0000259" key="5">
    <source>
        <dbReference type="PROSITE" id="PS50893"/>
    </source>
</evidence>
<organism evidence="6 7">
    <name type="scientific">Vibrio algivorus</name>
    <dbReference type="NCBI Taxonomy" id="1667024"/>
    <lineage>
        <taxon>Bacteria</taxon>
        <taxon>Pseudomonadati</taxon>
        <taxon>Pseudomonadota</taxon>
        <taxon>Gammaproteobacteria</taxon>
        <taxon>Vibrionales</taxon>
        <taxon>Vibrionaceae</taxon>
        <taxon>Vibrio</taxon>
    </lineage>
</organism>
<sequence>MSITNEVKIEQPSNVEPKAKIEKVALADKNLLLDIKDLKVHFNIASKSAWPWSKPSKLKAVDGVNVRLYEGETLGVVGESGCGKSTFARAIIGLVEATEGEVLWLGQDLTRMQAVQKREKRKEIQMIFQDPLASLNPRMTVGDIIAEPLVTFYPKLSKAEVKAKVKIMMDKVGLLPNVINRYPHEFSGGQCQRIGIARALILNPKMIICDEPVSALDVSIQAQVVNLLKELQRELGLSLVFIAHDLSVVKHISDRVLVMYLGNAVELGEADALFANPKHPYTKALMSAVPIPDPKKERAKVIQMLEGDLPSPINPPSGCVFRTRCPIATEQCAEQKPQIKGTDVHAVSCLLVD</sequence>
<keyword evidence="2" id="KW-0813">Transport</keyword>
<dbReference type="Gene3D" id="3.40.50.300">
    <property type="entry name" value="P-loop containing nucleotide triphosphate hydrolases"/>
    <property type="match status" value="1"/>
</dbReference>
<dbReference type="CDD" id="cd03257">
    <property type="entry name" value="ABC_NikE_OppD_transporters"/>
    <property type="match status" value="1"/>
</dbReference>
<dbReference type="AlphaFoldDB" id="A0A557NX27"/>
<proteinExistence type="inferred from homology"/>
<dbReference type="FunFam" id="3.40.50.300:FF:000016">
    <property type="entry name" value="Oligopeptide ABC transporter ATP-binding component"/>
    <property type="match status" value="1"/>
</dbReference>
<evidence type="ECO:0000256" key="4">
    <source>
        <dbReference type="ARBA" id="ARBA00022840"/>
    </source>
</evidence>
<dbReference type="InterPro" id="IPR003439">
    <property type="entry name" value="ABC_transporter-like_ATP-bd"/>
</dbReference>
<dbReference type="OrthoDB" id="9784450at2"/>
<dbReference type="NCBIfam" id="TIGR01727">
    <property type="entry name" value="oligo_HPY"/>
    <property type="match status" value="1"/>
</dbReference>
<dbReference type="SUPFAM" id="SSF52540">
    <property type="entry name" value="P-loop containing nucleoside triphosphate hydrolases"/>
    <property type="match status" value="1"/>
</dbReference>
<evidence type="ECO:0000256" key="1">
    <source>
        <dbReference type="ARBA" id="ARBA00005417"/>
    </source>
</evidence>
<evidence type="ECO:0000313" key="7">
    <source>
        <dbReference type="Proteomes" id="UP000319828"/>
    </source>
</evidence>
<dbReference type="GO" id="GO:0016887">
    <property type="term" value="F:ATP hydrolysis activity"/>
    <property type="evidence" value="ECO:0007669"/>
    <property type="project" value="InterPro"/>
</dbReference>
<dbReference type="EMBL" id="VMKJ01000050">
    <property type="protein sequence ID" value="TVO32974.1"/>
    <property type="molecule type" value="Genomic_DNA"/>
</dbReference>
<dbReference type="GO" id="GO:0005524">
    <property type="term" value="F:ATP binding"/>
    <property type="evidence" value="ECO:0007669"/>
    <property type="project" value="UniProtKB-KW"/>
</dbReference>
<dbReference type="Pfam" id="PF00005">
    <property type="entry name" value="ABC_tran"/>
    <property type="match status" value="1"/>
</dbReference>
<dbReference type="SMART" id="SM00382">
    <property type="entry name" value="AAA"/>
    <property type="match status" value="1"/>
</dbReference>
<dbReference type="GO" id="GO:0015833">
    <property type="term" value="P:peptide transport"/>
    <property type="evidence" value="ECO:0007669"/>
    <property type="project" value="InterPro"/>
</dbReference>
<dbReference type="InterPro" id="IPR003593">
    <property type="entry name" value="AAA+_ATPase"/>
</dbReference>
<dbReference type="PROSITE" id="PS00211">
    <property type="entry name" value="ABC_TRANSPORTER_1"/>
    <property type="match status" value="1"/>
</dbReference>
<dbReference type="NCBIfam" id="NF008453">
    <property type="entry name" value="PRK11308.1"/>
    <property type="match status" value="1"/>
</dbReference>
<comment type="caution">
    <text evidence="6">The sequence shown here is derived from an EMBL/GenBank/DDBJ whole genome shotgun (WGS) entry which is preliminary data.</text>
</comment>
<evidence type="ECO:0000313" key="6">
    <source>
        <dbReference type="EMBL" id="TVO32974.1"/>
    </source>
</evidence>